<feature type="compositionally biased region" description="Basic residues" evidence="1">
    <location>
        <begin position="110"/>
        <end position="120"/>
    </location>
</feature>
<evidence type="ECO:0000259" key="2">
    <source>
        <dbReference type="Pfam" id="PF13976"/>
    </source>
</evidence>
<sequence>MGPSSREGSRKREWPTFSGNREEFDGFSQLLVFALSGDGKLGYIAVSDYNPTKPFTFQGREYPPAVDLEGKDSGPDSATPRASITPRPSNAGEEDESDGDGGDGNNGGSNKKKKKKGKKKQNLLGLVMDGEEAARLQKRVETEKADVCYILVSSLPVNYRKLVQGLLCPYAMWQAIEGHFGTRDPTDCASSYTGVFRYILEDAENTEMFVQTLDPNIITFERVIDTKLSDIFKSVILQHALPTSWEYIVRGWLGQAKTLSYIKLMELVSSELKRRRPDGSGQDKGKGERHMQRWKLSLSPPKKKQNTGKQYNKKDTMRHDHRDRDHKGHEDRRRDDRRSPPRRHTSGQWTSGHIDAHEGDRGRQGYGGHDDQRGPPAGYRPRSPHYGSEPRGYGRRGLMIVDINHNHLPGHPSTELHVDQHLGVNIHRHVGGRIAHRHEDALVHEEDNTISMAVAILMNDVIVMVIDHHTEGTLSEALTFQKEVDTKDPNPVGKQTENVAAHVREKGMACIRRGDGTYDYKFEGNRASNSGAEADNDEDGSSGVLVITREDIIENINKNPKMTRTEKRLTRTSVKKRFDLEVRVEAKRRGYTDRSKAVRRAARAIRRGDNPDNWRQVLGDVPLSPEDPYSSEGVYSEDGLKFLNTTLVQGEQQETLENLKNQLREDMQKREEGKAVATSGSVEEENAVATSDPTTMQGKAVADPEHKDDQASTAVAVSASAKKPAMGLMSATSSLNTNELTWVIDTGATSHMCKDIGLFVTFESSMETAANPLRILGKGTVRFPVKDATNAVRSVELKDVNYVPRVAHNLFSVIKALVNDGFKININKRECTLRHDGGGYVLSAPGGGGVDLYLLRGIGKRECALLANGNANTKEALRWHRRAGHPGVNAMRQLHQIYFDSRAVSFLKSQINYRVCESCIFAKSTRLPFSKVIPKTATRPGEVFHTDIGVLPTSTFSGYRYFIC</sequence>
<feature type="domain" description="GAG-pre-integrase" evidence="2">
    <location>
        <begin position="852"/>
        <end position="924"/>
    </location>
</feature>
<reference evidence="4" key="1">
    <citation type="submission" date="2023-04" db="EMBL/GenBank/DDBJ databases">
        <title>Phytophthora fragariaefolia NBRC 109709.</title>
        <authorList>
            <person name="Ichikawa N."/>
            <person name="Sato H."/>
            <person name="Tonouchi N."/>
        </authorList>
    </citation>
    <scope>NUCLEOTIDE SEQUENCE</scope>
    <source>
        <strain evidence="4">NBRC 109709</strain>
    </source>
</reference>
<feature type="compositionally biased region" description="Acidic residues" evidence="1">
    <location>
        <begin position="92"/>
        <end position="101"/>
    </location>
</feature>
<organism evidence="4 5">
    <name type="scientific">Phytophthora fragariaefolia</name>
    <dbReference type="NCBI Taxonomy" id="1490495"/>
    <lineage>
        <taxon>Eukaryota</taxon>
        <taxon>Sar</taxon>
        <taxon>Stramenopiles</taxon>
        <taxon>Oomycota</taxon>
        <taxon>Peronosporomycetes</taxon>
        <taxon>Peronosporales</taxon>
        <taxon>Peronosporaceae</taxon>
        <taxon>Phytophthora</taxon>
    </lineage>
</organism>
<evidence type="ECO:0000313" key="4">
    <source>
        <dbReference type="EMBL" id="GMF47789.1"/>
    </source>
</evidence>
<protein>
    <submittedName>
        <fullName evidence="4">Unnamed protein product</fullName>
    </submittedName>
</protein>
<dbReference type="Proteomes" id="UP001165121">
    <property type="component" value="Unassembled WGS sequence"/>
</dbReference>
<feature type="region of interest" description="Disordered" evidence="1">
    <location>
        <begin position="272"/>
        <end position="393"/>
    </location>
</feature>
<dbReference type="Pfam" id="PF13976">
    <property type="entry name" value="gag_pre-integrs"/>
    <property type="match status" value="1"/>
</dbReference>
<proteinExistence type="predicted"/>
<dbReference type="Pfam" id="PF22936">
    <property type="entry name" value="Pol_BBD"/>
    <property type="match status" value="1"/>
</dbReference>
<evidence type="ECO:0000259" key="3">
    <source>
        <dbReference type="Pfam" id="PF22936"/>
    </source>
</evidence>
<dbReference type="InterPro" id="IPR025724">
    <property type="entry name" value="GAG-pre-integrase_dom"/>
</dbReference>
<dbReference type="EMBL" id="BSXT01002204">
    <property type="protein sequence ID" value="GMF47789.1"/>
    <property type="molecule type" value="Genomic_DNA"/>
</dbReference>
<feature type="compositionally biased region" description="Basic and acidic residues" evidence="1">
    <location>
        <begin position="7"/>
        <end position="21"/>
    </location>
</feature>
<keyword evidence="5" id="KW-1185">Reference proteome</keyword>
<feature type="region of interest" description="Disordered" evidence="1">
    <location>
        <begin position="1"/>
        <end position="21"/>
    </location>
</feature>
<gene>
    <name evidence="4" type="ORF">Pfra01_001819300</name>
</gene>
<feature type="compositionally biased region" description="Basic and acidic residues" evidence="1">
    <location>
        <begin position="277"/>
        <end position="291"/>
    </location>
</feature>
<dbReference type="AlphaFoldDB" id="A0A9W6XXE3"/>
<evidence type="ECO:0000313" key="5">
    <source>
        <dbReference type="Proteomes" id="UP001165121"/>
    </source>
</evidence>
<name>A0A9W6XXE3_9STRA</name>
<comment type="caution">
    <text evidence="4">The sequence shown here is derived from an EMBL/GenBank/DDBJ whole genome shotgun (WGS) entry which is preliminary data.</text>
</comment>
<feature type="compositionally biased region" description="Basic and acidic residues" evidence="1">
    <location>
        <begin position="312"/>
        <end position="339"/>
    </location>
</feature>
<feature type="domain" description="Retrovirus-related Pol polyprotein from transposon TNT 1-94-like beta-barrel" evidence="3">
    <location>
        <begin position="742"/>
        <end position="816"/>
    </location>
</feature>
<feature type="compositionally biased region" description="Basic and acidic residues" evidence="1">
    <location>
        <begin position="354"/>
        <end position="373"/>
    </location>
</feature>
<feature type="region of interest" description="Disordered" evidence="1">
    <location>
        <begin position="53"/>
        <end position="120"/>
    </location>
</feature>
<feature type="region of interest" description="Disordered" evidence="1">
    <location>
        <begin position="668"/>
        <end position="709"/>
    </location>
</feature>
<dbReference type="InterPro" id="IPR054722">
    <property type="entry name" value="PolX-like_BBD"/>
</dbReference>
<feature type="compositionally biased region" description="Polar residues" evidence="1">
    <location>
        <begin position="688"/>
        <end position="697"/>
    </location>
</feature>
<evidence type="ECO:0000256" key="1">
    <source>
        <dbReference type="SAM" id="MobiDB-lite"/>
    </source>
</evidence>
<accession>A0A9W6XXE3</accession>